<dbReference type="KEGG" id="ggr:HKW67_03575"/>
<keyword evidence="2" id="KW-1185">Reference proteome</keyword>
<dbReference type="Proteomes" id="UP000500938">
    <property type="component" value="Chromosome"/>
</dbReference>
<dbReference type="RefSeq" id="WP_171224089.1">
    <property type="nucleotide sequence ID" value="NZ_CP053085.1"/>
</dbReference>
<organism evidence="1 2">
    <name type="scientific">Gemmatimonas groenlandica</name>
    <dbReference type="NCBI Taxonomy" id="2732249"/>
    <lineage>
        <taxon>Bacteria</taxon>
        <taxon>Pseudomonadati</taxon>
        <taxon>Gemmatimonadota</taxon>
        <taxon>Gemmatimonadia</taxon>
        <taxon>Gemmatimonadales</taxon>
        <taxon>Gemmatimonadaceae</taxon>
        <taxon>Gemmatimonas</taxon>
    </lineage>
</organism>
<evidence type="ECO:0000313" key="2">
    <source>
        <dbReference type="Proteomes" id="UP000500938"/>
    </source>
</evidence>
<proteinExistence type="predicted"/>
<dbReference type="AlphaFoldDB" id="A0A6M4IQY5"/>
<sequence length="307" mass="31937">MIHVHVVVPRWRSALALRVDADRPARSFPSMNSSSNRFALNDLRLRSPKSVGRTAWHLAMLCALAACNREKSVTVSGDIPGLDTLGYRGDSLLAQAERGPADLLDSLAATKSASQVVASGTNEGTIANVNSAARASAGLGTTAGQAMSLRAQARGDSMARAIAQRLAGGSDLAGRTRGDSVRGVVTIVGAEPARQVVLRVDGNNISLSGMATTGLGRLAGTEVVVRGVKITPRDIVVSDYLVRSSDGVPAWDGTLDENGGLRLTDGSGRKRLPSVPSALRGMVGARVWVAFKQGSATADSYGIIGRR</sequence>
<name>A0A6M4IQY5_9BACT</name>
<protein>
    <submittedName>
        <fullName evidence="1">Uncharacterized protein</fullName>
    </submittedName>
</protein>
<dbReference type="EMBL" id="CP053085">
    <property type="protein sequence ID" value="QJR34661.1"/>
    <property type="molecule type" value="Genomic_DNA"/>
</dbReference>
<gene>
    <name evidence="1" type="ORF">HKW67_03575</name>
</gene>
<reference evidence="1 2" key="1">
    <citation type="submission" date="2020-05" db="EMBL/GenBank/DDBJ databases">
        <title>Complete genome sequence of Gemmatimonas greenlandica TET16.</title>
        <authorList>
            <person name="Zeng Y."/>
        </authorList>
    </citation>
    <scope>NUCLEOTIDE SEQUENCE [LARGE SCALE GENOMIC DNA]</scope>
    <source>
        <strain evidence="1 2">TET16</strain>
    </source>
</reference>
<accession>A0A6M4IQY5</accession>
<evidence type="ECO:0000313" key="1">
    <source>
        <dbReference type="EMBL" id="QJR34661.1"/>
    </source>
</evidence>